<organism evidence="3 4">
    <name type="scientific">Romanomermis culicivorax</name>
    <name type="common">Nematode worm</name>
    <dbReference type="NCBI Taxonomy" id="13658"/>
    <lineage>
        <taxon>Eukaryota</taxon>
        <taxon>Metazoa</taxon>
        <taxon>Ecdysozoa</taxon>
        <taxon>Nematoda</taxon>
        <taxon>Enoplea</taxon>
        <taxon>Dorylaimia</taxon>
        <taxon>Mermithida</taxon>
        <taxon>Mermithoidea</taxon>
        <taxon>Mermithidae</taxon>
        <taxon>Romanomermis</taxon>
    </lineage>
</organism>
<dbReference type="WBParaSite" id="nRc.2.0.1.t31136-RA">
    <property type="protein sequence ID" value="nRc.2.0.1.t31136-RA"/>
    <property type="gene ID" value="nRc.2.0.1.g31136"/>
</dbReference>
<keyword evidence="3" id="KW-1185">Reference proteome</keyword>
<feature type="region of interest" description="Disordered" evidence="2">
    <location>
        <begin position="98"/>
        <end position="143"/>
    </location>
</feature>
<evidence type="ECO:0000256" key="2">
    <source>
        <dbReference type="SAM" id="MobiDB-lite"/>
    </source>
</evidence>
<accession>A0A915JXG8</accession>
<feature type="region of interest" description="Disordered" evidence="2">
    <location>
        <begin position="286"/>
        <end position="310"/>
    </location>
</feature>
<feature type="compositionally biased region" description="Low complexity" evidence="2">
    <location>
        <begin position="286"/>
        <end position="302"/>
    </location>
</feature>
<feature type="coiled-coil region" evidence="1">
    <location>
        <begin position="19"/>
        <end position="46"/>
    </location>
</feature>
<dbReference type="Proteomes" id="UP000887565">
    <property type="component" value="Unplaced"/>
</dbReference>
<reference evidence="4" key="1">
    <citation type="submission" date="2022-11" db="UniProtKB">
        <authorList>
            <consortium name="WormBaseParasite"/>
        </authorList>
    </citation>
    <scope>IDENTIFICATION</scope>
</reference>
<keyword evidence="1" id="KW-0175">Coiled coil</keyword>
<evidence type="ECO:0000256" key="1">
    <source>
        <dbReference type="SAM" id="Coils"/>
    </source>
</evidence>
<dbReference type="AlphaFoldDB" id="A0A915JXG8"/>
<name>A0A915JXG8_ROMCU</name>
<sequence>MRERAERKLWEEKFWEQEQQNSKKIMEDIEKQMRELMKKMDKKLEERISNHGDMDILRPGSVKDHLDRSLEREVNWFENRFPQAQSAQHRNMEEDISMTSWNPGTEQPIAGSIPRNGQESDEKEKLRSKKQESNEEKEDKKLNAEAECMAVMRVMTKQMLELETRETFIDPPPPTQQEIDQTPVEAKKESELFYLDLIRKQKQLDSKLVDIFKNIGQSSSKKYFNSFHLENETRWRTYCYSVARCGYFPPFSQFSVPSASFCGGLTIWRRTGALTITTRTAATQTSAMEQAQSEQTQAEQPQPKQLQPDQVQVKQLQLEQVQPEQVQSEQLQV</sequence>
<feature type="compositionally biased region" description="Basic and acidic residues" evidence="2">
    <location>
        <begin position="118"/>
        <end position="143"/>
    </location>
</feature>
<protein>
    <submittedName>
        <fullName evidence="4">Uncharacterized protein</fullName>
    </submittedName>
</protein>
<evidence type="ECO:0000313" key="3">
    <source>
        <dbReference type="Proteomes" id="UP000887565"/>
    </source>
</evidence>
<proteinExistence type="predicted"/>
<evidence type="ECO:0000313" key="4">
    <source>
        <dbReference type="WBParaSite" id="nRc.2.0.1.t31136-RA"/>
    </source>
</evidence>